<accession>A0ABR2FEH0</accession>
<feature type="compositionally biased region" description="Basic residues" evidence="1">
    <location>
        <begin position="89"/>
        <end position="99"/>
    </location>
</feature>
<gene>
    <name evidence="2" type="ORF">V6N12_069631</name>
</gene>
<evidence type="ECO:0000313" key="2">
    <source>
        <dbReference type="EMBL" id="KAK8579304.1"/>
    </source>
</evidence>
<evidence type="ECO:0000313" key="3">
    <source>
        <dbReference type="Proteomes" id="UP001472677"/>
    </source>
</evidence>
<name>A0ABR2FEH0_9ROSI</name>
<dbReference type="Proteomes" id="UP001472677">
    <property type="component" value="Unassembled WGS sequence"/>
</dbReference>
<keyword evidence="3" id="KW-1185">Reference proteome</keyword>
<proteinExistence type="predicted"/>
<comment type="caution">
    <text evidence="2">The sequence shown here is derived from an EMBL/GenBank/DDBJ whole genome shotgun (WGS) entry which is preliminary data.</text>
</comment>
<feature type="region of interest" description="Disordered" evidence="1">
    <location>
        <begin position="71"/>
        <end position="99"/>
    </location>
</feature>
<reference evidence="2 3" key="1">
    <citation type="journal article" date="2024" name="G3 (Bethesda)">
        <title>Genome assembly of Hibiscus sabdariffa L. provides insights into metabolisms of medicinal natural products.</title>
        <authorList>
            <person name="Kim T."/>
        </authorList>
    </citation>
    <scope>NUCLEOTIDE SEQUENCE [LARGE SCALE GENOMIC DNA]</scope>
    <source>
        <strain evidence="2">TK-2024</strain>
        <tissue evidence="2">Old leaves</tissue>
    </source>
</reference>
<organism evidence="2 3">
    <name type="scientific">Hibiscus sabdariffa</name>
    <name type="common">roselle</name>
    <dbReference type="NCBI Taxonomy" id="183260"/>
    <lineage>
        <taxon>Eukaryota</taxon>
        <taxon>Viridiplantae</taxon>
        <taxon>Streptophyta</taxon>
        <taxon>Embryophyta</taxon>
        <taxon>Tracheophyta</taxon>
        <taxon>Spermatophyta</taxon>
        <taxon>Magnoliopsida</taxon>
        <taxon>eudicotyledons</taxon>
        <taxon>Gunneridae</taxon>
        <taxon>Pentapetalae</taxon>
        <taxon>rosids</taxon>
        <taxon>malvids</taxon>
        <taxon>Malvales</taxon>
        <taxon>Malvaceae</taxon>
        <taxon>Malvoideae</taxon>
        <taxon>Hibiscus</taxon>
    </lineage>
</organism>
<sequence length="99" mass="10634">MVWVRIKAPGDLNRNALSFSLKTHPQKERGAFASISTTNGFGFAGALVLGKNRGGWFSGFGSTDKIDRKGEIERSGFEQRMGGSGVGKGTKKKEGKIKT</sequence>
<protein>
    <submittedName>
        <fullName evidence="2">Uncharacterized protein</fullName>
    </submittedName>
</protein>
<dbReference type="EMBL" id="JBBPBM010000006">
    <property type="protein sequence ID" value="KAK8579304.1"/>
    <property type="molecule type" value="Genomic_DNA"/>
</dbReference>
<evidence type="ECO:0000256" key="1">
    <source>
        <dbReference type="SAM" id="MobiDB-lite"/>
    </source>
</evidence>